<dbReference type="EMBL" id="OX458932">
    <property type="protein sequence ID" value="CAI9085244.1"/>
    <property type="molecule type" value="Genomic_DNA"/>
</dbReference>
<proteinExistence type="predicted"/>
<organism evidence="1 2">
    <name type="scientific">Candidatus Methylacidiphilum fumarolicum</name>
    <dbReference type="NCBI Taxonomy" id="591154"/>
    <lineage>
        <taxon>Bacteria</taxon>
        <taxon>Pseudomonadati</taxon>
        <taxon>Verrucomicrobiota</taxon>
        <taxon>Methylacidiphilae</taxon>
        <taxon>Methylacidiphilales</taxon>
        <taxon>Methylacidiphilaceae</taxon>
        <taxon>Methylacidiphilum (ex Ratnadevi et al. 2023)</taxon>
    </lineage>
</organism>
<reference evidence="1" key="1">
    <citation type="submission" date="2023-03" db="EMBL/GenBank/DDBJ databases">
        <authorList>
            <person name="Cremers G."/>
            <person name="Picone N."/>
        </authorList>
    </citation>
    <scope>NUCLEOTIDE SEQUENCE</scope>
    <source>
        <strain evidence="1">Sample_alias</strain>
    </source>
</reference>
<evidence type="ECO:0000313" key="1">
    <source>
        <dbReference type="EMBL" id="CAI9085244.1"/>
    </source>
</evidence>
<sequence length="41" mass="4860">MPQESPPFHMDEIVPLRIGRAHFGKDHPEVHRRPEREVNCD</sequence>
<name>A0ABM9IC54_9BACT</name>
<accession>A0ABM9IC54</accession>
<protein>
    <submittedName>
        <fullName evidence="1">Uncharacterized protein</fullName>
    </submittedName>
</protein>
<keyword evidence="2" id="KW-1185">Reference proteome</keyword>
<evidence type="ECO:0000313" key="2">
    <source>
        <dbReference type="Proteomes" id="UP001161497"/>
    </source>
</evidence>
<gene>
    <name evidence="1" type="ORF">MFUM_0866</name>
</gene>
<dbReference type="Proteomes" id="UP001161497">
    <property type="component" value="Chromosome"/>
</dbReference>